<comment type="caution">
    <text evidence="1">The sequence shown here is derived from an EMBL/GenBank/DDBJ whole genome shotgun (WGS) entry which is preliminary data.</text>
</comment>
<proteinExistence type="predicted"/>
<protein>
    <submittedName>
        <fullName evidence="1">Uncharacterized protein</fullName>
    </submittedName>
</protein>
<sequence length="86" mass="9273">MPHCHCRVAPAIVQAGGCFARVFVLAKGQLRTPHRAGESVVAHVCLRQCWGASRLLMRPSCCRAAPGLVPVCDCLMHGHLLEKSSI</sequence>
<evidence type="ECO:0000313" key="2">
    <source>
        <dbReference type="Proteomes" id="UP000823775"/>
    </source>
</evidence>
<gene>
    <name evidence="1" type="ORF">HAX54_051837</name>
</gene>
<dbReference type="Proteomes" id="UP000823775">
    <property type="component" value="Unassembled WGS sequence"/>
</dbReference>
<dbReference type="EMBL" id="JACEIK010000930">
    <property type="protein sequence ID" value="MCD7463966.1"/>
    <property type="molecule type" value="Genomic_DNA"/>
</dbReference>
<accession>A0ABS8SYW0</accession>
<organism evidence="1 2">
    <name type="scientific">Datura stramonium</name>
    <name type="common">Jimsonweed</name>
    <name type="synonym">Common thornapple</name>
    <dbReference type="NCBI Taxonomy" id="4076"/>
    <lineage>
        <taxon>Eukaryota</taxon>
        <taxon>Viridiplantae</taxon>
        <taxon>Streptophyta</taxon>
        <taxon>Embryophyta</taxon>
        <taxon>Tracheophyta</taxon>
        <taxon>Spermatophyta</taxon>
        <taxon>Magnoliopsida</taxon>
        <taxon>eudicotyledons</taxon>
        <taxon>Gunneridae</taxon>
        <taxon>Pentapetalae</taxon>
        <taxon>asterids</taxon>
        <taxon>lamiids</taxon>
        <taxon>Solanales</taxon>
        <taxon>Solanaceae</taxon>
        <taxon>Solanoideae</taxon>
        <taxon>Datureae</taxon>
        <taxon>Datura</taxon>
    </lineage>
</organism>
<reference evidence="1 2" key="1">
    <citation type="journal article" date="2021" name="BMC Genomics">
        <title>Datura genome reveals duplications of psychoactive alkaloid biosynthetic genes and high mutation rate following tissue culture.</title>
        <authorList>
            <person name="Rajewski A."/>
            <person name="Carter-House D."/>
            <person name="Stajich J."/>
            <person name="Litt A."/>
        </authorList>
    </citation>
    <scope>NUCLEOTIDE SEQUENCE [LARGE SCALE GENOMIC DNA]</scope>
    <source>
        <strain evidence="1">AR-01</strain>
    </source>
</reference>
<keyword evidence="2" id="KW-1185">Reference proteome</keyword>
<evidence type="ECO:0000313" key="1">
    <source>
        <dbReference type="EMBL" id="MCD7463966.1"/>
    </source>
</evidence>
<name>A0ABS8SYW0_DATST</name>